<proteinExistence type="predicted"/>
<dbReference type="SUPFAM" id="SSF69279">
    <property type="entry name" value="Phage tail proteins"/>
    <property type="match status" value="1"/>
</dbReference>
<dbReference type="OrthoDB" id="1907165at2"/>
<keyword evidence="3" id="KW-1185">Reference proteome</keyword>
<dbReference type="RefSeq" id="WP_092894278.1">
    <property type="nucleotide sequence ID" value="NZ_FOKK01000001.1"/>
</dbReference>
<protein>
    <submittedName>
        <fullName evidence="2">Rhs element Vgr protein</fullName>
    </submittedName>
</protein>
<dbReference type="InterPro" id="IPR037026">
    <property type="entry name" value="Vgr_OB-fold_dom_sf"/>
</dbReference>
<dbReference type="InterPro" id="IPR006531">
    <property type="entry name" value="Gp5/Vgr_OB"/>
</dbReference>
<accession>A0A1I0VGX1</accession>
<dbReference type="AlphaFoldDB" id="A0A1I0VGX1"/>
<reference evidence="2 3" key="1">
    <citation type="submission" date="2016-10" db="EMBL/GenBank/DDBJ databases">
        <authorList>
            <person name="de Groot N.N."/>
        </authorList>
    </citation>
    <scope>NUCLEOTIDE SEQUENCE [LARGE SCALE GENOMIC DNA]</scope>
    <source>
        <strain evidence="2 3">DSM 23399</strain>
    </source>
</reference>
<feature type="domain" description="Gp5/Type VI secretion system Vgr protein OB-fold" evidence="1">
    <location>
        <begin position="381"/>
        <end position="455"/>
    </location>
</feature>
<evidence type="ECO:0000259" key="1">
    <source>
        <dbReference type="Pfam" id="PF04717"/>
    </source>
</evidence>
<evidence type="ECO:0000313" key="2">
    <source>
        <dbReference type="EMBL" id="SFA75190.1"/>
    </source>
</evidence>
<dbReference type="NCBIfam" id="TIGR01646">
    <property type="entry name" value="vgr_GE"/>
    <property type="match status" value="1"/>
</dbReference>
<dbReference type="Proteomes" id="UP000198790">
    <property type="component" value="Unassembled WGS sequence"/>
</dbReference>
<name>A0A1I0VGX1_9BACT</name>
<organism evidence="2 3">
    <name type="scientific">Algoriphagus aquimarinus</name>
    <dbReference type="NCBI Taxonomy" id="237018"/>
    <lineage>
        <taxon>Bacteria</taxon>
        <taxon>Pseudomonadati</taxon>
        <taxon>Bacteroidota</taxon>
        <taxon>Cytophagia</taxon>
        <taxon>Cytophagales</taxon>
        <taxon>Cyclobacteriaceae</taxon>
        <taxon>Algoriphagus</taxon>
    </lineage>
</organism>
<dbReference type="Gene3D" id="2.40.50.230">
    <property type="entry name" value="Gp5 N-terminal domain"/>
    <property type="match status" value="1"/>
</dbReference>
<dbReference type="SUPFAM" id="SSF69255">
    <property type="entry name" value="gp5 N-terminal domain-like"/>
    <property type="match status" value="1"/>
</dbReference>
<dbReference type="InterPro" id="IPR006533">
    <property type="entry name" value="T6SS_Vgr_RhsGE"/>
</dbReference>
<gene>
    <name evidence="2" type="ORF">SAMN04489723_101172</name>
</gene>
<dbReference type="STRING" id="237018.SAMN04489723_101172"/>
<sequence length="584" mass="63892">MPESSTSAQTQLDLATFKVFSEGQELPPSVGVAMIAVRKSVNKIPMAKLVLFDGDIATGEFQWSEGDLFKPGVSLRIDAGYHNLEEPIFEGIIIKHGLEIYSEKASRLVIELRDPVIKMTVGRKNKYFFDSSDSDVMEELIGKYSSLEAEVEGTDLSHAEIVQYHSTDWDFILSRADANGRIATTEAGKVTIQKPQTTADPVIELQYGDNVVEFEAEMDARQQFAATKGFSWDFIKQEVTEKEGADPSMDFQGDISGDDLAGVIGLEAFQMQHGGLLADEELQAWTDAGLMRSRLSKIQGRVKILGDNKVKPGDMVELKGFGNRFNGKAFVSGVYHEISPSQKWFTHLGLGLDPKWFAQQYDDIIDEPASGLVPAIKGLHIGIVTVLEGDPDGENRIKVKLPLVSKDEEGIWARFASPDAGNERGFYFRPEIEDEVIVAFINEDPRDPVILGMLHSSSKPSPIEEKDDNHEKGIITRDKLKLLFDDDKKTISIETPNGNKILLTDDEGAILLEDENGNKISMNADGITIESSADLILKASGDISLEGTNIEIKASAEFKAEGSAGAEVSSGGMTAISGSLVQIN</sequence>
<evidence type="ECO:0000313" key="3">
    <source>
        <dbReference type="Proteomes" id="UP000198790"/>
    </source>
</evidence>
<dbReference type="Pfam" id="PF04717">
    <property type="entry name" value="Phage_base_V"/>
    <property type="match status" value="1"/>
</dbReference>
<dbReference type="EMBL" id="FOKK01000001">
    <property type="protein sequence ID" value="SFA75190.1"/>
    <property type="molecule type" value="Genomic_DNA"/>
</dbReference>